<accession>A0A2P6PV85</accession>
<dbReference type="EMBL" id="PDCK01000044">
    <property type="protein sequence ID" value="PRQ25832.1"/>
    <property type="molecule type" value="Genomic_DNA"/>
</dbReference>
<dbReference type="Proteomes" id="UP000238479">
    <property type="component" value="Chromosome 6"/>
</dbReference>
<keyword evidence="2" id="KW-1185">Reference proteome</keyword>
<reference evidence="1 2" key="1">
    <citation type="journal article" date="2018" name="Nat. Genet.">
        <title>The Rosa genome provides new insights in the design of modern roses.</title>
        <authorList>
            <person name="Bendahmane M."/>
        </authorList>
    </citation>
    <scope>NUCLEOTIDE SEQUENCE [LARGE SCALE GENOMIC DNA]</scope>
    <source>
        <strain evidence="2">cv. Old Blush</strain>
    </source>
</reference>
<gene>
    <name evidence="1" type="ORF">RchiOBHm_Chr6g0287921</name>
</gene>
<dbReference type="AlphaFoldDB" id="A0A2P6PV85"/>
<protein>
    <submittedName>
        <fullName evidence="1">Uncharacterized protein</fullName>
    </submittedName>
</protein>
<evidence type="ECO:0000313" key="1">
    <source>
        <dbReference type="EMBL" id="PRQ25832.1"/>
    </source>
</evidence>
<dbReference type="Gramene" id="PRQ25832">
    <property type="protein sequence ID" value="PRQ25832"/>
    <property type="gene ID" value="RchiOBHm_Chr6g0287921"/>
</dbReference>
<comment type="caution">
    <text evidence="1">The sequence shown here is derived from an EMBL/GenBank/DDBJ whole genome shotgun (WGS) entry which is preliminary data.</text>
</comment>
<proteinExistence type="predicted"/>
<organism evidence="1 2">
    <name type="scientific">Rosa chinensis</name>
    <name type="common">China rose</name>
    <dbReference type="NCBI Taxonomy" id="74649"/>
    <lineage>
        <taxon>Eukaryota</taxon>
        <taxon>Viridiplantae</taxon>
        <taxon>Streptophyta</taxon>
        <taxon>Embryophyta</taxon>
        <taxon>Tracheophyta</taxon>
        <taxon>Spermatophyta</taxon>
        <taxon>Magnoliopsida</taxon>
        <taxon>eudicotyledons</taxon>
        <taxon>Gunneridae</taxon>
        <taxon>Pentapetalae</taxon>
        <taxon>rosids</taxon>
        <taxon>fabids</taxon>
        <taxon>Rosales</taxon>
        <taxon>Rosaceae</taxon>
        <taxon>Rosoideae</taxon>
        <taxon>Rosoideae incertae sedis</taxon>
        <taxon>Rosa</taxon>
    </lineage>
</organism>
<name>A0A2P6PV85_ROSCH</name>
<sequence>MNSSIIETVSLAPPAPLIARSFWSKGPIIHPQIWFRCGRNGASVQNRKSNVLATTNREYVTI</sequence>
<evidence type="ECO:0000313" key="2">
    <source>
        <dbReference type="Proteomes" id="UP000238479"/>
    </source>
</evidence>